<dbReference type="InterPro" id="IPR024983">
    <property type="entry name" value="CHAT_dom"/>
</dbReference>
<dbReference type="InterPro" id="IPR003386">
    <property type="entry name" value="LACT/PDAT_acylTrfase"/>
</dbReference>
<feature type="domain" description="DUF7379" evidence="3">
    <location>
        <begin position="203"/>
        <end position="285"/>
    </location>
</feature>
<dbReference type="InterPro" id="IPR055803">
    <property type="entry name" value="DUF7379"/>
</dbReference>
<gene>
    <name evidence="4" type="ORF">Q2T77_09765</name>
</gene>
<dbReference type="Pfam" id="PF24096">
    <property type="entry name" value="DUF7379"/>
    <property type="match status" value="1"/>
</dbReference>
<protein>
    <submittedName>
        <fullName evidence="4">CHAT domain-containing protein</fullName>
    </submittedName>
</protein>
<evidence type="ECO:0000259" key="3">
    <source>
        <dbReference type="Pfam" id="PF24096"/>
    </source>
</evidence>
<accession>A0ABT8S0W5</accession>
<proteinExistence type="predicted"/>
<dbReference type="Pfam" id="PF02450">
    <property type="entry name" value="LCAT"/>
    <property type="match status" value="1"/>
</dbReference>
<dbReference type="Gene3D" id="3.40.50.1820">
    <property type="entry name" value="alpha/beta hydrolase"/>
    <property type="match status" value="2"/>
</dbReference>
<dbReference type="Pfam" id="PF12770">
    <property type="entry name" value="CHAT"/>
    <property type="match status" value="1"/>
</dbReference>
<dbReference type="EMBL" id="JAUKVY010000005">
    <property type="protein sequence ID" value="MDO1532573.1"/>
    <property type="molecule type" value="Genomic_DNA"/>
</dbReference>
<comment type="caution">
    <text evidence="4">The sequence shown here is derived from an EMBL/GenBank/DDBJ whole genome shotgun (WGS) entry which is preliminary data.</text>
</comment>
<keyword evidence="5" id="KW-1185">Reference proteome</keyword>
<evidence type="ECO:0000313" key="5">
    <source>
        <dbReference type="Proteomes" id="UP001169027"/>
    </source>
</evidence>
<evidence type="ECO:0000313" key="4">
    <source>
        <dbReference type="EMBL" id="MDO1532573.1"/>
    </source>
</evidence>
<sequence length="1828" mass="194413">MADAVRNITFVVPNRLLKADSGMAADRAASTTSRGAVPVAPTAVPGIGATRGEDDMASVVARDGEDVVELTVINGPTLVLSPQSAADLLRAQAPAGTRGAVESTDTGALVVKAQLGWPGLEAAASRSATRGWMGEVALSAFKVLTGFEADAATLVASMVTKKIDGKVVEGVYKLPPDWQPEAFMKGTIRAAAVEPAEDGGPLLVLVHGTFVDTVSTFGKLWLQPDKVRTLFDRYKNRVYALDHPTVGKSPIGNALALVRALPAGARLHLLTHSRGGLVAEVLARACGGAALGDDELALFAADAYGDERQDLKALVAEAQVKGLRVERMVRVACPARGTTLASGRLDAYLSVLQWGLKLAGVPVAPELVDFLHEVARRRADPTQLPGIEAMMPESALVKWLDMGNVQIPGDLRVVAGDMQGDSIGSWVKTLMADAFYWADNDLVVQTGSMYGGVPRAAGSVAGSASFLLDRGAKVNHFNYFANPTTVDGIVGALLENAPPAFAAIGPLSWRGESAEGTRGGVPANDPTRPAVFVLPGILGSNLKVGDKRVWLGFAFLNGLLQLRWDPATADNVQPDGPVKGSYEGLIDRLAETHAVFPFAFDWRRPIEDEAKRLAAAVDAQLDARAASGQPVRIVAHSMGGLVARTMQIVSPKTWNRMMAHADARLLMLGVPNGGSWAPMQILSGDDNFGNALVAFGSLFHNGEARRMMAGMPGLLEMQAGLLDPAWGLGSAEKWEALVKADKDALAARSTWHQLDAQKAVYDWSAPPQQVLDAATSLRRKLDDQVAALGDTKSKIVLVVGRAPFTPTGYALDGGVGLEYTGSADAGDGRVTYESAMQLGVPTWKLDAEHGKLPAVSQAWAAYVELLTTGKTTQLDAFAAPSRGAGAAPLAAVVRSRPSRGLLGSQPPSSDADVFGVSSAADQRPPPTTALEVQVLNADIRFVQPALLVGHYSAMRLTGAEAVIDRLVGKGMSRGLDAGLYPDLVGSHQIFGNWRGDPENPKRMASPAAAIVCGLGPEGKLLAKDLVFTVRQAVLAYAQRLSEHPGGAPADFELAATLIGSGGTGITTGGSAIAVALGAAEARQRLQKSGWPQLSRLIVVELFLDRAGDAWRALHVQQTATPDRLKVVGHVESGAGAMTRMVDSGYRGASYDLISALQAPLAGDATNPVIAYTLDTRRARTEVRAQRAQGNLLRDMVATASNDGNRDPSIGRTLFNLLVPVEMEPFLGGKSEMVIELEPKTAGIPWELLNSNPDPSSDDQRPWAIRTKLLRKLRLDDFRAKPRDATPEAAILVVGEPQCDPTTYPSLEGARREATAVANLLRSASAAGTTSAVVALDQPNAQTVVNALFDRPYRAVHVAGHGAFGPNGGVVLSGTDTYLGANEIEAMRVVPQLVFLNCCHLAGREASTVLVPPKPYDRAAFAANIAEALIKVGVRCVIAAGWAVDDEAAATFATTFYAKLLDNARFIEAVGAAREAAWKTDRNGNTWAAYQCYGDPDWTWRGDNAGAQAPRRAPSEEYAGVASRVSLELALEKIAVDGEYRSPDARGLGDKLLYLEQAFGPMWGHLGIVAEAFGRANENLGRRAQAVDWYRKAVGSEDGTASLKAAEQLGNLLTRLGEANGDIALIDEGLMLLEKVLAVGRTYERETLLGSGWKRKTLALSAIQGREADAKAALKQASLHYREANDTARASGSVKRFYAAKNYLDAEVRAALLSKKPPELADARIQDVRDALQLAVAKAPDFWSVVGETELDILVSLVRGRLDQDAPRLIATLCDLKVRVPSPRMWDSVWNQARFVLEPCLSRKDQPEADRQRVTELLATLERLKTPST</sequence>
<dbReference type="RefSeq" id="WP_301807402.1">
    <property type="nucleotide sequence ID" value="NZ_JAUJZH010000005.1"/>
</dbReference>
<organism evidence="4 5">
    <name type="scientific">Variovorax ginsengisoli</name>
    <dbReference type="NCBI Taxonomy" id="363844"/>
    <lineage>
        <taxon>Bacteria</taxon>
        <taxon>Pseudomonadati</taxon>
        <taxon>Pseudomonadota</taxon>
        <taxon>Betaproteobacteria</taxon>
        <taxon>Burkholderiales</taxon>
        <taxon>Comamonadaceae</taxon>
        <taxon>Variovorax</taxon>
    </lineage>
</organism>
<dbReference type="InterPro" id="IPR029058">
    <property type="entry name" value="AB_hydrolase_fold"/>
</dbReference>
<name>A0ABT8S0W5_9BURK</name>
<feature type="domain" description="CHAT" evidence="2">
    <location>
        <begin position="1210"/>
        <end position="1494"/>
    </location>
</feature>
<evidence type="ECO:0000259" key="2">
    <source>
        <dbReference type="Pfam" id="PF12770"/>
    </source>
</evidence>
<evidence type="ECO:0000256" key="1">
    <source>
        <dbReference type="SAM" id="MobiDB-lite"/>
    </source>
</evidence>
<dbReference type="Proteomes" id="UP001169027">
    <property type="component" value="Unassembled WGS sequence"/>
</dbReference>
<dbReference type="SUPFAM" id="SSF53474">
    <property type="entry name" value="alpha/beta-Hydrolases"/>
    <property type="match status" value="2"/>
</dbReference>
<reference evidence="4" key="1">
    <citation type="submission" date="2023-06" db="EMBL/GenBank/DDBJ databases">
        <authorList>
            <person name="Jiang Y."/>
            <person name="Liu Q."/>
        </authorList>
    </citation>
    <scope>NUCLEOTIDE SEQUENCE</scope>
    <source>
        <strain evidence="4">CGMCC 1.12090</strain>
    </source>
</reference>
<feature type="region of interest" description="Disordered" evidence="1">
    <location>
        <begin position="899"/>
        <end position="925"/>
    </location>
</feature>